<dbReference type="EMBL" id="AP031573">
    <property type="protein sequence ID" value="BFM44036.1"/>
    <property type="molecule type" value="Genomic_DNA"/>
</dbReference>
<evidence type="ECO:0000313" key="1">
    <source>
        <dbReference type="EMBL" id="BFM44036.1"/>
    </source>
</evidence>
<reference evidence="1" key="1">
    <citation type="submission" date="2024-05" db="EMBL/GenBank/DDBJ databases">
        <title>Whole-Genome Sequence of CFS9, a Potential Fish Probiotic Isolated from the Body Surface of Silurus asotus.</title>
        <authorList>
            <person name="Kojima M."/>
            <person name="Tobioka K."/>
            <person name="Yokota K."/>
            <person name="Nakatani H."/>
            <person name="Hori K."/>
            <person name="Tamaru Y."/>
            <person name="Okazaki F."/>
        </authorList>
    </citation>
    <scope>NUCLEOTIDE SEQUENCE</scope>
    <source>
        <strain evidence="1">CFS9</strain>
    </source>
</reference>
<dbReference type="AlphaFoldDB" id="A0AAT9H3J7"/>
<protein>
    <submittedName>
        <fullName evidence="1">Uncharacterized protein</fullName>
    </submittedName>
</protein>
<proteinExistence type="predicted"/>
<sequence>MIFSRKKGSNSIKNVFDFSYVNYVLNDIVPFTFLNDCGGLKVKFEITFISGVI</sequence>
<name>A0AAT9H3J7_9FLAO</name>
<accession>A0AAT9H3J7</accession>
<organism evidence="1">
    <name type="scientific">Flavobacterium sp. CFS9</name>
    <dbReference type="NCBI Taxonomy" id="3143118"/>
    <lineage>
        <taxon>Bacteria</taxon>
        <taxon>Pseudomonadati</taxon>
        <taxon>Bacteroidota</taxon>
        <taxon>Flavobacteriia</taxon>
        <taxon>Flavobacteriales</taxon>
        <taxon>Flavobacteriaceae</taxon>
        <taxon>Flavobacterium</taxon>
    </lineage>
</organism>
<gene>
    <name evidence="1" type="ORF">CFS9_26770</name>
</gene>